<feature type="transmembrane region" description="Helical" evidence="1">
    <location>
        <begin position="151"/>
        <end position="176"/>
    </location>
</feature>
<dbReference type="AlphaFoldDB" id="A0A8S2PTM9"/>
<dbReference type="InterPro" id="IPR027951">
    <property type="entry name" value="Nepro_N"/>
</dbReference>
<dbReference type="Proteomes" id="UP000677228">
    <property type="component" value="Unassembled WGS sequence"/>
</dbReference>
<keyword evidence="1" id="KW-1133">Transmembrane helix</keyword>
<evidence type="ECO:0000313" key="5">
    <source>
        <dbReference type="Proteomes" id="UP000682733"/>
    </source>
</evidence>
<evidence type="ECO:0000313" key="4">
    <source>
        <dbReference type="EMBL" id="CAF4067714.1"/>
    </source>
</evidence>
<name>A0A8S2PTM9_9BILA</name>
<gene>
    <name evidence="3" type="ORF">OVA965_LOCUS26739</name>
    <name evidence="4" type="ORF">TMI583_LOCUS27476</name>
</gene>
<sequence length="198" mass="23606">MTEIKFKITAISYSTSELKQIQPNVDNCLMYLKKLQEHFKSFDSLKLERQLLNRCIYKNWNARHMELGIQTGKRTVKLLERLFQLYSLYVNIEQILSIYKPTDIHIVLPTRDTLNKYMKILYRSKKMMIKIGIISKKCVGHLRLECSRTNFIHYNIVIMALCSRIHYIMLALIQAIEQFLINMKKIVKTFKKKVNKKN</sequence>
<dbReference type="Pfam" id="PF14780">
    <property type="entry name" value="NEPRO_N"/>
    <property type="match status" value="1"/>
</dbReference>
<evidence type="ECO:0000259" key="2">
    <source>
        <dbReference type="Pfam" id="PF14780"/>
    </source>
</evidence>
<dbReference type="Proteomes" id="UP000682733">
    <property type="component" value="Unassembled WGS sequence"/>
</dbReference>
<accession>A0A8S2PTM9</accession>
<evidence type="ECO:0000256" key="1">
    <source>
        <dbReference type="SAM" id="Phobius"/>
    </source>
</evidence>
<dbReference type="EMBL" id="CAJOBA010038837">
    <property type="protein sequence ID" value="CAF4067714.1"/>
    <property type="molecule type" value="Genomic_DNA"/>
</dbReference>
<comment type="caution">
    <text evidence="4">The sequence shown here is derived from an EMBL/GenBank/DDBJ whole genome shotgun (WGS) entry which is preliminary data.</text>
</comment>
<proteinExistence type="predicted"/>
<feature type="domain" description="Nucleolus and neural progenitor protein-like N-terminal" evidence="2">
    <location>
        <begin position="26"/>
        <end position="178"/>
    </location>
</feature>
<reference evidence="4" key="1">
    <citation type="submission" date="2021-02" db="EMBL/GenBank/DDBJ databases">
        <authorList>
            <person name="Nowell W R."/>
        </authorList>
    </citation>
    <scope>NUCLEOTIDE SEQUENCE</scope>
</reference>
<organism evidence="4 5">
    <name type="scientific">Didymodactylos carnosus</name>
    <dbReference type="NCBI Taxonomy" id="1234261"/>
    <lineage>
        <taxon>Eukaryota</taxon>
        <taxon>Metazoa</taxon>
        <taxon>Spiralia</taxon>
        <taxon>Gnathifera</taxon>
        <taxon>Rotifera</taxon>
        <taxon>Eurotatoria</taxon>
        <taxon>Bdelloidea</taxon>
        <taxon>Philodinida</taxon>
        <taxon>Philodinidae</taxon>
        <taxon>Didymodactylos</taxon>
    </lineage>
</organism>
<dbReference type="EMBL" id="CAJNOK010017286">
    <property type="protein sequence ID" value="CAF1261257.1"/>
    <property type="molecule type" value="Genomic_DNA"/>
</dbReference>
<evidence type="ECO:0000313" key="3">
    <source>
        <dbReference type="EMBL" id="CAF1261257.1"/>
    </source>
</evidence>
<protein>
    <recommendedName>
        <fullName evidence="2">Nucleolus and neural progenitor protein-like N-terminal domain-containing protein</fullName>
    </recommendedName>
</protein>
<keyword evidence="1" id="KW-0812">Transmembrane</keyword>
<keyword evidence="1" id="KW-0472">Membrane</keyword>